<evidence type="ECO:0000313" key="2">
    <source>
        <dbReference type="EMBL" id="SEL16999.1"/>
    </source>
</evidence>
<protein>
    <submittedName>
        <fullName evidence="2">Immunity protein 17</fullName>
    </submittedName>
</protein>
<feature type="transmembrane region" description="Helical" evidence="1">
    <location>
        <begin position="49"/>
        <end position="67"/>
    </location>
</feature>
<name>A0A1H7N104_RUMAL</name>
<gene>
    <name evidence="2" type="ORF">SAMN05216469_11362</name>
</gene>
<dbReference type="RefSeq" id="WP_074834605.1">
    <property type="nucleotide sequence ID" value="NZ_FOAT01000013.1"/>
</dbReference>
<dbReference type="Pfam" id="PF15562">
    <property type="entry name" value="Imm17"/>
    <property type="match status" value="1"/>
</dbReference>
<keyword evidence="1" id="KW-1133">Transmembrane helix</keyword>
<feature type="transmembrane region" description="Helical" evidence="1">
    <location>
        <begin position="6"/>
        <end position="25"/>
    </location>
</feature>
<dbReference type="AlphaFoldDB" id="A0A1H7N104"/>
<dbReference type="InterPro" id="IPR029087">
    <property type="entry name" value="Imm17"/>
</dbReference>
<evidence type="ECO:0000313" key="3">
    <source>
        <dbReference type="Proteomes" id="UP000186015"/>
    </source>
</evidence>
<keyword evidence="1" id="KW-0812">Transmembrane</keyword>
<dbReference type="Proteomes" id="UP000186015">
    <property type="component" value="Unassembled WGS sequence"/>
</dbReference>
<accession>A0A1H7N104</accession>
<dbReference type="OrthoDB" id="1827922at2"/>
<organism evidence="2 3">
    <name type="scientific">Ruminococcus albus</name>
    <dbReference type="NCBI Taxonomy" id="1264"/>
    <lineage>
        <taxon>Bacteria</taxon>
        <taxon>Bacillati</taxon>
        <taxon>Bacillota</taxon>
        <taxon>Clostridia</taxon>
        <taxon>Eubacteriales</taxon>
        <taxon>Oscillospiraceae</taxon>
        <taxon>Ruminococcus</taxon>
    </lineage>
</organism>
<proteinExistence type="predicted"/>
<dbReference type="EMBL" id="FOAT01000013">
    <property type="protein sequence ID" value="SEL16999.1"/>
    <property type="molecule type" value="Genomic_DNA"/>
</dbReference>
<reference evidence="2 3" key="1">
    <citation type="submission" date="2016-10" db="EMBL/GenBank/DDBJ databases">
        <authorList>
            <person name="de Groot N.N."/>
        </authorList>
    </citation>
    <scope>NUCLEOTIDE SEQUENCE [LARGE SCALE GENOMIC DNA]</scope>
    <source>
        <strain evidence="2 3">KH2T6</strain>
    </source>
</reference>
<sequence>MSDPLIALLIILAGGFSIFCAYKDYDWYMDSRKARFWVRILGRDDARKFYIGIGVFLVLIGVVTLFVSI</sequence>
<keyword evidence="1" id="KW-0472">Membrane</keyword>
<evidence type="ECO:0000256" key="1">
    <source>
        <dbReference type="SAM" id="Phobius"/>
    </source>
</evidence>